<dbReference type="EMBL" id="MN739039">
    <property type="protein sequence ID" value="QHS85015.1"/>
    <property type="molecule type" value="Genomic_DNA"/>
</dbReference>
<evidence type="ECO:0000313" key="1">
    <source>
        <dbReference type="EMBL" id="QHS85015.1"/>
    </source>
</evidence>
<sequence>MKISPAIVYGFPSKEKLEHSEYFKVGLTHLGGTPVYYINECNIAAINITQNETTNKFNKFARFHDKLPGLMLILVVDFDPFT</sequence>
<reference evidence="1" key="1">
    <citation type="journal article" date="2020" name="Nature">
        <title>Giant virus diversity and host interactions through global metagenomics.</title>
        <authorList>
            <person name="Schulz F."/>
            <person name="Roux S."/>
            <person name="Paez-Espino D."/>
            <person name="Jungbluth S."/>
            <person name="Walsh D.A."/>
            <person name="Denef V.J."/>
            <person name="McMahon K.D."/>
            <person name="Konstantinidis K.T."/>
            <person name="Eloe-Fadrosh E.A."/>
            <person name="Kyrpides N.C."/>
            <person name="Woyke T."/>
        </authorList>
    </citation>
    <scope>NUCLEOTIDE SEQUENCE</scope>
    <source>
        <strain evidence="1">GVMAG-M-3300009182-67</strain>
    </source>
</reference>
<accession>A0A6C0AYI0</accession>
<proteinExistence type="predicted"/>
<organism evidence="1">
    <name type="scientific">viral metagenome</name>
    <dbReference type="NCBI Taxonomy" id="1070528"/>
    <lineage>
        <taxon>unclassified sequences</taxon>
        <taxon>metagenomes</taxon>
        <taxon>organismal metagenomes</taxon>
    </lineage>
</organism>
<name>A0A6C0AYI0_9ZZZZ</name>
<protein>
    <submittedName>
        <fullName evidence="1">Uncharacterized protein</fullName>
    </submittedName>
</protein>
<dbReference type="AlphaFoldDB" id="A0A6C0AYI0"/>